<dbReference type="PANTHER" id="PTHR45418:SF1">
    <property type="entry name" value="CANCER_TESTIS ANTIGEN 55"/>
    <property type="match status" value="1"/>
</dbReference>
<evidence type="ECO:0000259" key="8">
    <source>
        <dbReference type="SMART" id="SM00382"/>
    </source>
</evidence>
<dbReference type="GO" id="GO:0016787">
    <property type="term" value="F:hydrolase activity"/>
    <property type="evidence" value="ECO:0007669"/>
    <property type="project" value="UniProtKB-KW"/>
</dbReference>
<evidence type="ECO:0000256" key="7">
    <source>
        <dbReference type="ARBA" id="ARBA00023158"/>
    </source>
</evidence>
<evidence type="ECO:0000256" key="2">
    <source>
        <dbReference type="ARBA" id="ARBA00022490"/>
    </source>
</evidence>
<reference evidence="10" key="1">
    <citation type="submission" date="2025-08" db="UniProtKB">
        <authorList>
            <consortium name="RefSeq"/>
        </authorList>
    </citation>
    <scope>IDENTIFICATION</scope>
    <source>
        <tissue evidence="10">Muscle</tissue>
    </source>
</reference>
<keyword evidence="5 10" id="KW-0347">Helicase</keyword>
<name>A0A6P8ML53_9HYME</name>
<dbReference type="SMART" id="SM00382">
    <property type="entry name" value="AAA"/>
    <property type="match status" value="1"/>
</dbReference>
<evidence type="ECO:0000256" key="5">
    <source>
        <dbReference type="ARBA" id="ARBA00022806"/>
    </source>
</evidence>
<dbReference type="InterPro" id="IPR047187">
    <property type="entry name" value="SF1_C_Upf1"/>
</dbReference>
<keyword evidence="7" id="KW-0943">RNA-mediated gene silencing</keyword>
<dbReference type="RefSeq" id="XP_033309909.1">
    <property type="nucleotide sequence ID" value="XM_033454018.1"/>
</dbReference>
<sequence length="665" mass="76752">MANEGNKNKRSIIGNSTHCTSFGVCNRVPLAKIEFPADLCAVLNKTKPKNNKLYNDYMKLINNLPNIKKVEPEYYLILFKILLYLEEHELRLIAAKHNLENQKLKYVSDTSFEITVPTLDEDDPFITVGDTLKIEVKRSKSKYTCNITDIIGKKVYTTIRKSSLVSQLLEEEVNISFFPMNWQIRCFHYVLHIMFKHNLINTVYPKINTNLYTLLEFDLDWANKSIAKNKEQKIAVNNILNYSAYPAPYILFGPPGTGKTTTLVETIYQIRKQCKSKNILVCAPSNAAADEIANRLLCLLPHKDVFRMYAASKCCNNVDEKIYPNSNFIDDMVLYLPKEIFILKKIVITTLVTCMRLANLKLRNDHFSYIFIDEASQSIELESLIPLIVMNSKNDTEALYAQIVIAGDPYQLGPLIRCTKIQHLLGKSLLERLMECEPYQKVNNKYNSRYITKLIHNYRSQEAIIHTSNNLFYEKDLLCDKKENKHSIISKWTVLSRKTFPILFLVLKGEEVRTPNGSVYNETEITAVTNITKILMRSKFGNRKIEEKDIGIVTPFKQQKIMIKRSLNLYKLNNIAVGTVEIFQGQEKEIIVLSTVRSQTFKHHGKQYLGFLANPKRFNVALTRAKDLLIIVGNPSILCEDKYWNTLWKYCQKNNAYIAINENLI</sequence>
<dbReference type="InterPro" id="IPR026122">
    <property type="entry name" value="MOV-10/SDE3_DEXXQ/H-box"/>
</dbReference>
<keyword evidence="2" id="KW-0963">Cytoplasm</keyword>
<evidence type="ECO:0000256" key="1">
    <source>
        <dbReference type="ARBA" id="ARBA00004496"/>
    </source>
</evidence>
<proteinExistence type="predicted"/>
<evidence type="ECO:0000256" key="6">
    <source>
        <dbReference type="ARBA" id="ARBA00022840"/>
    </source>
</evidence>
<protein>
    <submittedName>
        <fullName evidence="10">Helicase mov-10-B.1 isoform X1</fullName>
    </submittedName>
</protein>
<accession>A0A6P8ML53</accession>
<dbReference type="Proteomes" id="UP000515164">
    <property type="component" value="Unplaced"/>
</dbReference>
<dbReference type="Pfam" id="PF13087">
    <property type="entry name" value="AAA_12"/>
    <property type="match status" value="1"/>
</dbReference>
<dbReference type="CDD" id="cd18808">
    <property type="entry name" value="SF1_C_Upf1"/>
    <property type="match status" value="1"/>
</dbReference>
<dbReference type="SUPFAM" id="SSF52540">
    <property type="entry name" value="P-loop containing nucleoside triphosphate hydrolases"/>
    <property type="match status" value="1"/>
</dbReference>
<evidence type="ECO:0000256" key="4">
    <source>
        <dbReference type="ARBA" id="ARBA00022801"/>
    </source>
</evidence>
<dbReference type="AlphaFoldDB" id="A0A6P8ML53"/>
<dbReference type="Pfam" id="PF13086">
    <property type="entry name" value="AAA_11"/>
    <property type="match status" value="2"/>
</dbReference>
<evidence type="ECO:0000313" key="10">
    <source>
        <dbReference type="RefSeq" id="XP_033309909.1"/>
    </source>
</evidence>
<dbReference type="FunFam" id="3.40.50.300:FF:000326">
    <property type="entry name" value="P-loop containing nucleoside triphosphate hydrolase"/>
    <property type="match status" value="1"/>
</dbReference>
<feature type="domain" description="AAA+ ATPase" evidence="8">
    <location>
        <begin position="245"/>
        <end position="427"/>
    </location>
</feature>
<keyword evidence="4" id="KW-0378">Hydrolase</keyword>
<dbReference type="GO" id="GO:0031047">
    <property type="term" value="P:regulatory ncRNA-mediated gene silencing"/>
    <property type="evidence" value="ECO:0007669"/>
    <property type="project" value="UniProtKB-KW"/>
</dbReference>
<dbReference type="GO" id="GO:0032574">
    <property type="term" value="F:5'-3' RNA helicase activity"/>
    <property type="evidence" value="ECO:0007669"/>
    <property type="project" value="InterPro"/>
</dbReference>
<dbReference type="InterPro" id="IPR041677">
    <property type="entry name" value="DNA2/NAM7_AAA_11"/>
</dbReference>
<dbReference type="GO" id="GO:0005737">
    <property type="term" value="C:cytoplasm"/>
    <property type="evidence" value="ECO:0007669"/>
    <property type="project" value="UniProtKB-SubCell"/>
</dbReference>
<dbReference type="GO" id="GO:0003723">
    <property type="term" value="F:RNA binding"/>
    <property type="evidence" value="ECO:0007669"/>
    <property type="project" value="InterPro"/>
</dbReference>
<evidence type="ECO:0000313" key="9">
    <source>
        <dbReference type="Proteomes" id="UP000515164"/>
    </source>
</evidence>
<dbReference type="InterPro" id="IPR003593">
    <property type="entry name" value="AAA+_ATPase"/>
</dbReference>
<keyword evidence="6" id="KW-0067">ATP-binding</keyword>
<dbReference type="GO" id="GO:0005524">
    <property type="term" value="F:ATP binding"/>
    <property type="evidence" value="ECO:0007669"/>
    <property type="project" value="UniProtKB-KW"/>
</dbReference>
<keyword evidence="9" id="KW-1185">Reference proteome</keyword>
<organism evidence="9 10">
    <name type="scientific">Bombus bifarius</name>
    <dbReference type="NCBI Taxonomy" id="103933"/>
    <lineage>
        <taxon>Eukaryota</taxon>
        <taxon>Metazoa</taxon>
        <taxon>Ecdysozoa</taxon>
        <taxon>Arthropoda</taxon>
        <taxon>Hexapoda</taxon>
        <taxon>Insecta</taxon>
        <taxon>Pterygota</taxon>
        <taxon>Neoptera</taxon>
        <taxon>Endopterygota</taxon>
        <taxon>Hymenoptera</taxon>
        <taxon>Apocrita</taxon>
        <taxon>Aculeata</taxon>
        <taxon>Apoidea</taxon>
        <taxon>Anthophila</taxon>
        <taxon>Apidae</taxon>
        <taxon>Bombus</taxon>
        <taxon>Pyrobombus</taxon>
    </lineage>
</organism>
<dbReference type="PANTHER" id="PTHR45418">
    <property type="entry name" value="CANCER/TESTIS ANTIGEN 55"/>
    <property type="match status" value="1"/>
</dbReference>
<dbReference type="InterPro" id="IPR041679">
    <property type="entry name" value="DNA2/NAM7-like_C"/>
</dbReference>
<dbReference type="GO" id="GO:0005694">
    <property type="term" value="C:chromosome"/>
    <property type="evidence" value="ECO:0007669"/>
    <property type="project" value="UniProtKB-ARBA"/>
</dbReference>
<comment type="subcellular location">
    <subcellularLocation>
        <location evidence="1">Cytoplasm</location>
    </subcellularLocation>
</comment>
<evidence type="ECO:0000256" key="3">
    <source>
        <dbReference type="ARBA" id="ARBA00022741"/>
    </source>
</evidence>
<dbReference type="GeneID" id="117210726"/>
<dbReference type="InterPro" id="IPR027417">
    <property type="entry name" value="P-loop_NTPase"/>
</dbReference>
<dbReference type="Gene3D" id="3.40.50.300">
    <property type="entry name" value="P-loop containing nucleotide triphosphate hydrolases"/>
    <property type="match status" value="2"/>
</dbReference>
<dbReference type="KEGG" id="bbif:117210726"/>
<keyword evidence="3" id="KW-0547">Nucleotide-binding</keyword>
<gene>
    <name evidence="10" type="primary">LOC117210726</name>
</gene>
<dbReference type="CDD" id="cd18038">
    <property type="entry name" value="DEXXQc_Helz-like"/>
    <property type="match status" value="1"/>
</dbReference>